<keyword evidence="6" id="KW-0547">Nucleotide-binding</keyword>
<dbReference type="InterPro" id="IPR027417">
    <property type="entry name" value="P-loop_NTPase"/>
</dbReference>
<dbReference type="FunFam" id="3.40.50.300:FF:002145">
    <property type="entry name" value="ABC transporter (MsbA subfamily)"/>
    <property type="match status" value="1"/>
</dbReference>
<keyword evidence="4" id="KW-1003">Cell membrane</keyword>
<evidence type="ECO:0000259" key="14">
    <source>
        <dbReference type="PROSITE" id="PS50929"/>
    </source>
</evidence>
<dbReference type="InParanoid" id="A0A0C3H7B9"/>
<dbReference type="InterPro" id="IPR044726">
    <property type="entry name" value="ABCC_6TM_D2"/>
</dbReference>
<dbReference type="InterPro" id="IPR036640">
    <property type="entry name" value="ABC1_TM_sf"/>
</dbReference>
<reference evidence="15 16" key="1">
    <citation type="submission" date="2014-04" db="EMBL/GenBank/DDBJ databases">
        <authorList>
            <consortium name="DOE Joint Genome Institute"/>
            <person name="Kuo A."/>
            <person name="Martino E."/>
            <person name="Perotto S."/>
            <person name="Kohler A."/>
            <person name="Nagy L.G."/>
            <person name="Floudas D."/>
            <person name="Copeland A."/>
            <person name="Barry K.W."/>
            <person name="Cichocki N."/>
            <person name="Veneault-Fourrey C."/>
            <person name="LaButti K."/>
            <person name="Lindquist E.A."/>
            <person name="Lipzen A."/>
            <person name="Lundell T."/>
            <person name="Morin E."/>
            <person name="Murat C."/>
            <person name="Sun H."/>
            <person name="Tunlid A."/>
            <person name="Henrissat B."/>
            <person name="Grigoriev I.V."/>
            <person name="Hibbett D.S."/>
            <person name="Martin F."/>
            <person name="Nordberg H.P."/>
            <person name="Cantor M.N."/>
            <person name="Hua S.X."/>
        </authorList>
    </citation>
    <scope>NUCLEOTIDE SEQUENCE [LARGE SCALE GENOMIC DNA]</scope>
    <source>
        <strain evidence="15 16">Zn</strain>
    </source>
</reference>
<proteinExistence type="inferred from homology"/>
<feature type="transmembrane region" description="Helical" evidence="12">
    <location>
        <begin position="275"/>
        <end position="297"/>
    </location>
</feature>
<feature type="transmembrane region" description="Helical" evidence="12">
    <location>
        <begin position="427"/>
        <end position="451"/>
    </location>
</feature>
<dbReference type="OrthoDB" id="6500128at2759"/>
<keyword evidence="8 12" id="KW-1133">Transmembrane helix</keyword>
<feature type="domain" description="ABC transporter" evidence="13">
    <location>
        <begin position="1138"/>
        <end position="1373"/>
    </location>
</feature>
<evidence type="ECO:0000256" key="3">
    <source>
        <dbReference type="ARBA" id="ARBA00022448"/>
    </source>
</evidence>
<dbReference type="GO" id="GO:0140359">
    <property type="term" value="F:ABC-type transporter activity"/>
    <property type="evidence" value="ECO:0007669"/>
    <property type="project" value="InterPro"/>
</dbReference>
<dbReference type="InterPro" id="IPR050173">
    <property type="entry name" value="ABC_transporter_C-like"/>
</dbReference>
<dbReference type="InterPro" id="IPR003593">
    <property type="entry name" value="AAA+_ATPase"/>
</dbReference>
<evidence type="ECO:0000256" key="12">
    <source>
        <dbReference type="SAM" id="Phobius"/>
    </source>
</evidence>
<evidence type="ECO:0000256" key="8">
    <source>
        <dbReference type="ARBA" id="ARBA00022989"/>
    </source>
</evidence>
<protein>
    <recommendedName>
        <fullName evidence="17">ABC transporter</fullName>
    </recommendedName>
</protein>
<evidence type="ECO:0000259" key="13">
    <source>
        <dbReference type="PROSITE" id="PS50893"/>
    </source>
</evidence>
<dbReference type="PROSITE" id="PS00211">
    <property type="entry name" value="ABC_TRANSPORTER_1"/>
    <property type="match status" value="2"/>
</dbReference>
<dbReference type="CDD" id="cd03244">
    <property type="entry name" value="ABCC_MRP_domain2"/>
    <property type="match status" value="1"/>
</dbReference>
<feature type="transmembrane region" description="Helical" evidence="12">
    <location>
        <begin position="1035"/>
        <end position="1063"/>
    </location>
</feature>
<dbReference type="PROSITE" id="PS50929">
    <property type="entry name" value="ABC_TM1F"/>
    <property type="match status" value="2"/>
</dbReference>
<feature type="compositionally biased region" description="Basic and acidic residues" evidence="11">
    <location>
        <begin position="790"/>
        <end position="801"/>
    </location>
</feature>
<name>A0A0C3H7B9_OIDMZ</name>
<feature type="transmembrane region" description="Helical" evidence="12">
    <location>
        <begin position="861"/>
        <end position="884"/>
    </location>
</feature>
<organism evidence="15 16">
    <name type="scientific">Oidiodendron maius (strain Zn)</name>
    <dbReference type="NCBI Taxonomy" id="913774"/>
    <lineage>
        <taxon>Eukaryota</taxon>
        <taxon>Fungi</taxon>
        <taxon>Dikarya</taxon>
        <taxon>Ascomycota</taxon>
        <taxon>Pezizomycotina</taxon>
        <taxon>Leotiomycetes</taxon>
        <taxon>Leotiomycetes incertae sedis</taxon>
        <taxon>Myxotrichaceae</taxon>
        <taxon>Oidiodendron</taxon>
    </lineage>
</organism>
<evidence type="ECO:0000256" key="7">
    <source>
        <dbReference type="ARBA" id="ARBA00022840"/>
    </source>
</evidence>
<dbReference type="SUPFAM" id="SSF90123">
    <property type="entry name" value="ABC transporter transmembrane region"/>
    <property type="match status" value="2"/>
</dbReference>
<dbReference type="PROSITE" id="PS50893">
    <property type="entry name" value="ABC_TRANSPORTER_2"/>
    <property type="match status" value="2"/>
</dbReference>
<dbReference type="InterPro" id="IPR003439">
    <property type="entry name" value="ABC_transporter-like_ATP-bd"/>
</dbReference>
<dbReference type="Proteomes" id="UP000054321">
    <property type="component" value="Unassembled WGS sequence"/>
</dbReference>
<evidence type="ECO:0000256" key="4">
    <source>
        <dbReference type="ARBA" id="ARBA00022475"/>
    </source>
</evidence>
<dbReference type="PANTHER" id="PTHR24223">
    <property type="entry name" value="ATP-BINDING CASSETTE SUB-FAMILY C"/>
    <property type="match status" value="1"/>
</dbReference>
<feature type="domain" description="ABC transmembrane type-1" evidence="14">
    <location>
        <begin position="246"/>
        <end position="368"/>
    </location>
</feature>
<feature type="transmembrane region" description="Helical" evidence="12">
    <location>
        <begin position="943"/>
        <end position="975"/>
    </location>
</feature>
<feature type="domain" description="ABC transporter" evidence="13">
    <location>
        <begin position="537"/>
        <end position="764"/>
    </location>
</feature>
<dbReference type="HOGENOM" id="CLU_000604_27_5_1"/>
<gene>
    <name evidence="15" type="ORF">OIDMADRAFT_128822</name>
</gene>
<dbReference type="CDD" id="cd03250">
    <property type="entry name" value="ABCC_MRP_domain1"/>
    <property type="match status" value="1"/>
</dbReference>
<feature type="transmembrane region" description="Helical" evidence="12">
    <location>
        <begin position="36"/>
        <end position="52"/>
    </location>
</feature>
<feature type="domain" description="ABC transmembrane type-1" evidence="14">
    <location>
        <begin position="823"/>
        <end position="1102"/>
    </location>
</feature>
<evidence type="ECO:0000256" key="10">
    <source>
        <dbReference type="ARBA" id="ARBA00023180"/>
    </source>
</evidence>
<evidence type="ECO:0000313" key="15">
    <source>
        <dbReference type="EMBL" id="KIM98321.1"/>
    </source>
</evidence>
<keyword evidence="9 12" id="KW-0472">Membrane</keyword>
<evidence type="ECO:0000256" key="6">
    <source>
        <dbReference type="ARBA" id="ARBA00022741"/>
    </source>
</evidence>
<dbReference type="Gene3D" id="3.40.50.300">
    <property type="entry name" value="P-loop containing nucleotide triphosphate hydrolases"/>
    <property type="match status" value="2"/>
</dbReference>
<keyword evidence="7" id="KW-0067">ATP-binding</keyword>
<evidence type="ECO:0000256" key="11">
    <source>
        <dbReference type="SAM" id="MobiDB-lite"/>
    </source>
</evidence>
<feature type="transmembrane region" description="Helical" evidence="12">
    <location>
        <begin position="463"/>
        <end position="483"/>
    </location>
</feature>
<dbReference type="FunFam" id="1.20.1560.10:FF:000066">
    <property type="entry name" value="ABC multidrug transporter (Eurofung)"/>
    <property type="match status" value="1"/>
</dbReference>
<evidence type="ECO:0000256" key="2">
    <source>
        <dbReference type="ARBA" id="ARBA00009726"/>
    </source>
</evidence>
<reference evidence="16" key="2">
    <citation type="submission" date="2015-01" db="EMBL/GenBank/DDBJ databases">
        <title>Evolutionary Origins and Diversification of the Mycorrhizal Mutualists.</title>
        <authorList>
            <consortium name="DOE Joint Genome Institute"/>
            <consortium name="Mycorrhizal Genomics Consortium"/>
            <person name="Kohler A."/>
            <person name="Kuo A."/>
            <person name="Nagy L.G."/>
            <person name="Floudas D."/>
            <person name="Copeland A."/>
            <person name="Barry K.W."/>
            <person name="Cichocki N."/>
            <person name="Veneault-Fourrey C."/>
            <person name="LaButti K."/>
            <person name="Lindquist E.A."/>
            <person name="Lipzen A."/>
            <person name="Lundell T."/>
            <person name="Morin E."/>
            <person name="Murat C."/>
            <person name="Riley R."/>
            <person name="Ohm R."/>
            <person name="Sun H."/>
            <person name="Tunlid A."/>
            <person name="Henrissat B."/>
            <person name="Grigoriev I.V."/>
            <person name="Hibbett D.S."/>
            <person name="Martin F."/>
        </authorList>
    </citation>
    <scope>NUCLEOTIDE SEQUENCE [LARGE SCALE GENOMIC DNA]</scope>
    <source>
        <strain evidence="16">Zn</strain>
    </source>
</reference>
<evidence type="ECO:0008006" key="17">
    <source>
        <dbReference type="Google" id="ProtNLM"/>
    </source>
</evidence>
<dbReference type="STRING" id="913774.A0A0C3H7B9"/>
<feature type="transmembrane region" description="Helical" evidence="12">
    <location>
        <begin position="98"/>
        <end position="117"/>
    </location>
</feature>
<dbReference type="SMART" id="SM00382">
    <property type="entry name" value="AAA"/>
    <property type="match status" value="2"/>
</dbReference>
<dbReference type="InterPro" id="IPR011527">
    <property type="entry name" value="ABC1_TM_dom"/>
</dbReference>
<evidence type="ECO:0000256" key="9">
    <source>
        <dbReference type="ARBA" id="ARBA00023136"/>
    </source>
</evidence>
<dbReference type="SUPFAM" id="SSF52540">
    <property type="entry name" value="P-loop containing nucleoside triphosphate hydrolases"/>
    <property type="match status" value="2"/>
</dbReference>
<feature type="transmembrane region" description="Helical" evidence="12">
    <location>
        <begin position="234"/>
        <end position="254"/>
    </location>
</feature>
<dbReference type="EMBL" id="KN832880">
    <property type="protein sequence ID" value="KIM98321.1"/>
    <property type="molecule type" value="Genomic_DNA"/>
</dbReference>
<dbReference type="CDD" id="cd18580">
    <property type="entry name" value="ABC_6TM_ABCC_D2"/>
    <property type="match status" value="1"/>
</dbReference>
<feature type="transmembrane region" description="Helical" evidence="12">
    <location>
        <begin position="1075"/>
        <end position="1097"/>
    </location>
</feature>
<keyword evidence="3" id="KW-0813">Transport</keyword>
<feature type="region of interest" description="Disordered" evidence="11">
    <location>
        <begin position="769"/>
        <end position="801"/>
    </location>
</feature>
<accession>A0A0C3H7B9</accession>
<dbReference type="GO" id="GO:0016887">
    <property type="term" value="F:ATP hydrolysis activity"/>
    <property type="evidence" value="ECO:0007669"/>
    <property type="project" value="InterPro"/>
</dbReference>
<evidence type="ECO:0000256" key="1">
    <source>
        <dbReference type="ARBA" id="ARBA00004651"/>
    </source>
</evidence>
<dbReference type="Gene3D" id="1.20.1560.10">
    <property type="entry name" value="ABC transporter type 1, transmembrane domain"/>
    <property type="match status" value="3"/>
</dbReference>
<sequence>MNSSLISLCPDDSLGPTVKLQSCRDGFDFTLLFEESIFTILPAALLLCALPLRFRSIYRRPDAYAALRTRATIAAASLDLAATIAIGLLSPLEHSKSLRPSILLSVFLFFTTILDIARARTEWLLPGSSITPAIFVTALAVKSILLVLEALSKVRHARVPGIPERTSGIYSLSFLAWLNPLIHRGHRGNLTVQDLYPVDEHISSASVDAQVQQQWDSSSKNKGYSLAWAIAKALWYPIAVTMIPRLVLVAFSIAQPFLIQDAIDFVEGGTGSDQHGYGLIGAFGITYLGIAISTAWYQYLTSRALSMIRAALINVIYKSSLDVAVGSVETSSPVSLMGADVERVMTTLQWVISTAPNIVQVAVAIWILEMRLGAICVAPILVVLGEFRNHFSWCMKMLGVTKMITASVQDMREQELSKSKRFRYVQIVNITLGNAANMLSPVVTFIGYGIIVKYSSGQAPSTATIFSALSLLSVLISPVNELVAAVPNLTAALECCSRIQQYATGKKRIDFRTMIRSREVSDGEMKLESAENGTSIIELKQVHAGWSPDKTVLRDISMQISAGTLTVVVGPIGCGKSTLLQILLGEGILHSGSVNLSTDDIGYCDQTPFLTNRSIQENILGNLDYDQEWYDSCLQACALDIDIHQFSDGDKSLVGSKGIALSGGQKQRLAIARAVYARKKIVLMDDCFSGLDSETERHCFHQLLKHDGLIRRTSATIVLVTHAVKWLPYSDQIVVLSSEGRLSQSGTFQSLIAVPGYIHDLNLKTNGIENANSTSDHDAKQNKSGSLQPDVKEESKSAENRGRRHSGSLLYYINTMGKPYFGIFLFLVAIEVIFIALQPLWLSWWVNANQRNPDADLGKWLGIYAVFGILAVAFLGISGGYFLISLIPSSAGILHYSILKATMRAPLAFISATDSGSLLNRFAQDMTLMDMQLPMSLLLSTEGLGKAIAGAILACVSSGYMALCLPFLGVALFYIQKVYLQTSRQMRLLDLEAKSPLSTHLTETLDGVRTIRAFKWTSHVLDQNFKLLDLAQRPFYLLLCLQNWLNLVLDVAVACLAVILIALAVTLRHSMNSSLLGVAMVSVVNFSQALSSFVNYWTRLETSLGAVARTRQFIAETPAESSDNSAAIPTEWPSDCCIEFKGVSASYQASGPDVVQKFNLSIDAGQRVAICGRTGSGKSTIVALLLRLLDPKSGAIFIGKNDISSFPPETIRGRINSLPQDPWFLPGTNGTVRSNLDPLNEATKSQIQAALEKVGLTEQIRGMGGADAEMRGTHLSAGQRQLFCLARAMLARRSKILLLDEATSSVDVRTEELMMSLLRTEFHGWTIIAVVHRLRSILDFDRVVVLDQGRIAECDSPTALLANENSAFAGLYGNGGL</sequence>
<dbReference type="GO" id="GO:0005524">
    <property type="term" value="F:ATP binding"/>
    <property type="evidence" value="ECO:0007669"/>
    <property type="project" value="UniProtKB-KW"/>
</dbReference>
<feature type="transmembrane region" description="Helical" evidence="12">
    <location>
        <begin position="820"/>
        <end position="841"/>
    </location>
</feature>
<feature type="transmembrane region" description="Helical" evidence="12">
    <location>
        <begin position="129"/>
        <end position="148"/>
    </location>
</feature>
<keyword evidence="5 12" id="KW-0812">Transmembrane</keyword>
<comment type="subcellular location">
    <subcellularLocation>
        <location evidence="1">Cell membrane</location>
        <topology evidence="1">Multi-pass membrane protein</topology>
    </subcellularLocation>
</comment>
<dbReference type="Pfam" id="PF00664">
    <property type="entry name" value="ABC_membrane"/>
    <property type="match status" value="1"/>
</dbReference>
<dbReference type="PANTHER" id="PTHR24223:SF399">
    <property type="entry name" value="ABC TRANSPORTER ATNG"/>
    <property type="match status" value="1"/>
</dbReference>
<dbReference type="Pfam" id="PF00005">
    <property type="entry name" value="ABC_tran"/>
    <property type="match status" value="2"/>
</dbReference>
<evidence type="ECO:0000313" key="16">
    <source>
        <dbReference type="Proteomes" id="UP000054321"/>
    </source>
</evidence>
<keyword evidence="16" id="KW-1185">Reference proteome</keyword>
<keyword evidence="10" id="KW-0325">Glycoprotein</keyword>
<dbReference type="GO" id="GO:0005886">
    <property type="term" value="C:plasma membrane"/>
    <property type="evidence" value="ECO:0007669"/>
    <property type="project" value="UniProtKB-SubCell"/>
</dbReference>
<comment type="similarity">
    <text evidence="2">Belongs to the ABC transporter superfamily. ABCC family. Conjugate transporter (TC 3.A.1.208) subfamily.</text>
</comment>
<evidence type="ECO:0000256" key="5">
    <source>
        <dbReference type="ARBA" id="ARBA00022692"/>
    </source>
</evidence>
<dbReference type="InterPro" id="IPR017871">
    <property type="entry name" value="ABC_transporter-like_CS"/>
</dbReference>